<dbReference type="RefSeq" id="WP_163046363.1">
    <property type="nucleotide sequence ID" value="NZ_JAAAMJ010000058.1"/>
</dbReference>
<proteinExistence type="predicted"/>
<gene>
    <name evidence="2" type="ORF">GTW51_23060</name>
</gene>
<keyword evidence="1" id="KW-0812">Transmembrane</keyword>
<organism evidence="2 3">
    <name type="scientific">Aurantimonas aggregata</name>
    <dbReference type="NCBI Taxonomy" id="2047720"/>
    <lineage>
        <taxon>Bacteria</taxon>
        <taxon>Pseudomonadati</taxon>
        <taxon>Pseudomonadota</taxon>
        <taxon>Alphaproteobacteria</taxon>
        <taxon>Hyphomicrobiales</taxon>
        <taxon>Aurantimonadaceae</taxon>
        <taxon>Aurantimonas</taxon>
    </lineage>
</organism>
<reference evidence="2 3" key="1">
    <citation type="submission" date="2020-01" db="EMBL/GenBank/DDBJ databases">
        <title>Genomes of bacteria type strains.</title>
        <authorList>
            <person name="Chen J."/>
            <person name="Zhu S."/>
            <person name="Chen J."/>
        </authorList>
    </citation>
    <scope>NUCLEOTIDE SEQUENCE [LARGE SCALE GENOMIC DNA]</scope>
    <source>
        <strain evidence="2 3">KCTC 52919</strain>
    </source>
</reference>
<dbReference type="AlphaFoldDB" id="A0A6L9MNP7"/>
<accession>A0A6L9MNP7</accession>
<dbReference type="Proteomes" id="UP000476332">
    <property type="component" value="Unassembled WGS sequence"/>
</dbReference>
<keyword evidence="1" id="KW-0472">Membrane</keyword>
<name>A0A6L9MNP7_9HYPH</name>
<evidence type="ECO:0000313" key="2">
    <source>
        <dbReference type="EMBL" id="NDV89519.1"/>
    </source>
</evidence>
<feature type="transmembrane region" description="Helical" evidence="1">
    <location>
        <begin position="12"/>
        <end position="36"/>
    </location>
</feature>
<evidence type="ECO:0000313" key="3">
    <source>
        <dbReference type="Proteomes" id="UP000476332"/>
    </source>
</evidence>
<keyword evidence="3" id="KW-1185">Reference proteome</keyword>
<sequence length="58" mass="5997">MAHIAMTAGVRTLVIGFVTLIAHLVEVAMYAGAYALGDGALGLGRFGGLTIAEPLDYF</sequence>
<dbReference type="EMBL" id="JAAAMJ010000058">
    <property type="protein sequence ID" value="NDV89519.1"/>
    <property type="molecule type" value="Genomic_DNA"/>
</dbReference>
<keyword evidence="1" id="KW-1133">Transmembrane helix</keyword>
<comment type="caution">
    <text evidence="2">The sequence shown here is derived from an EMBL/GenBank/DDBJ whole genome shotgun (WGS) entry which is preliminary data.</text>
</comment>
<evidence type="ECO:0000256" key="1">
    <source>
        <dbReference type="SAM" id="Phobius"/>
    </source>
</evidence>
<protein>
    <submittedName>
        <fullName evidence="2">Uncharacterized protein</fullName>
    </submittedName>
</protein>